<keyword evidence="8" id="KW-1208">Phospholipid metabolism</keyword>
<dbReference type="PANTHER" id="PTHR45780:SF2">
    <property type="entry name" value="ETHANOLAMINE-PHOSPHATE CYTIDYLYLTRANSFERASE"/>
    <property type="match status" value="1"/>
</dbReference>
<dbReference type="HOGENOM" id="CLU_031246_3_0_1"/>
<name>S7W8F9_SPRLO</name>
<comment type="pathway">
    <text evidence="1">Lipid metabolism.</text>
</comment>
<evidence type="ECO:0000256" key="6">
    <source>
        <dbReference type="ARBA" id="ARBA00023098"/>
    </source>
</evidence>
<protein>
    <recommendedName>
        <fullName evidence="10">ethanolamine-phosphate cytidylyltransferase</fullName>
        <ecNumber evidence="10">2.7.7.14</ecNumber>
    </recommendedName>
    <alternativeName>
        <fullName evidence="11">CTP:phosphoethanolamine cytidylyltransferase</fullName>
    </alternativeName>
</protein>
<evidence type="ECO:0000256" key="5">
    <source>
        <dbReference type="ARBA" id="ARBA00022695"/>
    </source>
</evidence>
<dbReference type="SUPFAM" id="SSF52374">
    <property type="entry name" value="Nucleotidylyl transferase"/>
    <property type="match status" value="2"/>
</dbReference>
<keyword evidence="4 13" id="KW-0808">Transferase</keyword>
<evidence type="ECO:0000256" key="1">
    <source>
        <dbReference type="ARBA" id="ARBA00005189"/>
    </source>
</evidence>
<evidence type="ECO:0000313" key="14">
    <source>
        <dbReference type="Proteomes" id="UP000014978"/>
    </source>
</evidence>
<dbReference type="AlphaFoldDB" id="S7W8F9"/>
<dbReference type="UniPathway" id="UPA00558">
    <property type="reaction ID" value="UER00742"/>
</dbReference>
<dbReference type="Gene3D" id="3.40.50.620">
    <property type="entry name" value="HUPs"/>
    <property type="match status" value="2"/>
</dbReference>
<keyword evidence="3" id="KW-0444">Lipid biosynthesis</keyword>
<dbReference type="FunCoup" id="S7W8F9">
    <property type="interactions" value="121"/>
</dbReference>
<dbReference type="EMBL" id="ATCN01000388">
    <property type="protein sequence ID" value="EPR79141.1"/>
    <property type="molecule type" value="Genomic_DNA"/>
</dbReference>
<evidence type="ECO:0000256" key="7">
    <source>
        <dbReference type="ARBA" id="ARBA00023209"/>
    </source>
</evidence>
<dbReference type="NCBIfam" id="TIGR00125">
    <property type="entry name" value="cyt_tran_rel"/>
    <property type="match status" value="2"/>
</dbReference>
<dbReference type="VEuPathDB" id="MicrosporidiaDB:SLOPH_1436"/>
<evidence type="ECO:0000259" key="12">
    <source>
        <dbReference type="Pfam" id="PF01467"/>
    </source>
</evidence>
<proteinExistence type="inferred from homology"/>
<keyword evidence="14" id="KW-1185">Reference proteome</keyword>
<evidence type="ECO:0000256" key="2">
    <source>
        <dbReference type="ARBA" id="ARBA00010101"/>
    </source>
</evidence>
<feature type="domain" description="Cytidyltransferase-like" evidence="12">
    <location>
        <begin position="19"/>
        <end position="128"/>
    </location>
</feature>
<evidence type="ECO:0000313" key="13">
    <source>
        <dbReference type="EMBL" id="EPR79141.1"/>
    </source>
</evidence>
<feature type="domain" description="Cytidyltransferase-like" evidence="12">
    <location>
        <begin position="166"/>
        <end position="259"/>
    </location>
</feature>
<organism evidence="13 14">
    <name type="scientific">Spraguea lophii (strain 42_110)</name>
    <name type="common">Microsporidian parasite</name>
    <dbReference type="NCBI Taxonomy" id="1358809"/>
    <lineage>
        <taxon>Eukaryota</taxon>
        <taxon>Fungi</taxon>
        <taxon>Fungi incertae sedis</taxon>
        <taxon>Microsporidia</taxon>
        <taxon>Spragueidae</taxon>
        <taxon>Spraguea</taxon>
    </lineage>
</organism>
<dbReference type="InterPro" id="IPR044608">
    <property type="entry name" value="Ect1/PCYT2"/>
</dbReference>
<gene>
    <name evidence="13" type="ORF">SLOPH_1436</name>
</gene>
<dbReference type="GO" id="GO:0004306">
    <property type="term" value="F:ethanolamine-phosphate cytidylyltransferase activity"/>
    <property type="evidence" value="ECO:0007669"/>
    <property type="project" value="UniProtKB-EC"/>
</dbReference>
<evidence type="ECO:0000256" key="8">
    <source>
        <dbReference type="ARBA" id="ARBA00023264"/>
    </source>
</evidence>
<dbReference type="InterPro" id="IPR004821">
    <property type="entry name" value="Cyt_trans-like"/>
</dbReference>
<evidence type="ECO:0000256" key="3">
    <source>
        <dbReference type="ARBA" id="ARBA00022516"/>
    </source>
</evidence>
<comment type="caution">
    <text evidence="13">The sequence shown here is derived from an EMBL/GenBank/DDBJ whole genome shotgun (WGS) entry which is preliminary data.</text>
</comment>
<reference evidence="14" key="1">
    <citation type="journal article" date="2013" name="PLoS Genet.">
        <title>The genome of Spraguea lophii and the basis of host-microsporidian interactions.</title>
        <authorList>
            <person name="Campbell S.E."/>
            <person name="Williams T.A."/>
            <person name="Yousuf A."/>
            <person name="Soanes D.M."/>
            <person name="Paszkiewicz K.H."/>
            <person name="Williams B.A.P."/>
        </authorList>
    </citation>
    <scope>NUCLEOTIDE SEQUENCE [LARGE SCALE GENOMIC DNA]</scope>
    <source>
        <strain evidence="14">42_110</strain>
    </source>
</reference>
<keyword evidence="5 13" id="KW-0548">Nucleotidyltransferase</keyword>
<dbReference type="GO" id="GO:0006646">
    <property type="term" value="P:phosphatidylethanolamine biosynthetic process"/>
    <property type="evidence" value="ECO:0007669"/>
    <property type="project" value="UniProtKB-UniPathway"/>
</dbReference>
<sequence length="307" mass="36032">MYGQMVVMMYFIMDMQEGLKQAREMGDKVIIGVHTNKDIEENKSLPVLFDNERVECVKACRWVDEVVLGSPFVTNIDIVKKYGCDIIMHGNDPISDVSGEDCYAYAKKMNMFREFDRTPTTSTTNIIGRMLLRKNKIYHVDSKRLEEYEKELALPKKERNGKIGYIFGTFDLYHAGHAAILKEAKNRCDYLILGLFTDKKVKEVENIYPLLNYKERKLTLLSNRYIDEIIEAPAELNIQFIEENKIEKIYKGKILNKNYKDELYLIEKNKIEEIETEYSYLTAEVIAKRVCDNYTLYEERQRKRGAK</sequence>
<evidence type="ECO:0000256" key="9">
    <source>
        <dbReference type="ARBA" id="ARBA00024191"/>
    </source>
</evidence>
<evidence type="ECO:0000256" key="10">
    <source>
        <dbReference type="ARBA" id="ARBA00024221"/>
    </source>
</evidence>
<comment type="pathway">
    <text evidence="9">Phospholipid metabolism; phosphatidylethanolamine biosynthesis; phosphatidylethanolamine from ethanolamine: step 2/3.</text>
</comment>
<dbReference type="OrthoDB" id="40021at2759"/>
<dbReference type="Pfam" id="PF01467">
    <property type="entry name" value="CTP_transf_like"/>
    <property type="match status" value="2"/>
</dbReference>
<comment type="similarity">
    <text evidence="2">Belongs to the cytidylyltransferase family.</text>
</comment>
<keyword evidence="7" id="KW-0594">Phospholipid biosynthesis</keyword>
<dbReference type="STRING" id="1358809.S7W8F9"/>
<accession>S7W8F9</accession>
<dbReference type="EC" id="2.7.7.14" evidence="10"/>
<evidence type="ECO:0000256" key="4">
    <source>
        <dbReference type="ARBA" id="ARBA00022679"/>
    </source>
</evidence>
<dbReference type="OMA" id="FESNNWV"/>
<dbReference type="Proteomes" id="UP000014978">
    <property type="component" value="Unassembled WGS sequence"/>
</dbReference>
<evidence type="ECO:0000256" key="11">
    <source>
        <dbReference type="ARBA" id="ARBA00031473"/>
    </source>
</evidence>
<dbReference type="GO" id="GO:0005737">
    <property type="term" value="C:cytoplasm"/>
    <property type="evidence" value="ECO:0007669"/>
    <property type="project" value="TreeGrafter"/>
</dbReference>
<dbReference type="InParanoid" id="S7W8F9"/>
<dbReference type="PANTHER" id="PTHR45780">
    <property type="entry name" value="ETHANOLAMINE-PHOSPHATE CYTIDYLYLTRANSFERASE"/>
    <property type="match status" value="1"/>
</dbReference>
<keyword evidence="6" id="KW-0443">Lipid metabolism</keyword>
<dbReference type="InterPro" id="IPR014729">
    <property type="entry name" value="Rossmann-like_a/b/a_fold"/>
</dbReference>